<feature type="compositionally biased region" description="Basic and acidic residues" evidence="1">
    <location>
        <begin position="191"/>
        <end position="200"/>
    </location>
</feature>
<dbReference type="SUPFAM" id="SSF49562">
    <property type="entry name" value="C2 domain (Calcium/lipid-binding domain, CaLB)"/>
    <property type="match status" value="2"/>
</dbReference>
<dbReference type="AlphaFoldDB" id="A0A9W2ZUJ3"/>
<sequence>MPMTVPAAEVAGIISGGITVVVFAAVVGVLCWRFPACRSRSFWDKNIKRAIRKVYGKCKKKKVKEEKKSLIIGPMIRKRSRDEPPFVVPQIFVDYGSRRTSYASASDHMMLGALALDLRRSSGSSAGSRRTSLASDSDRRGSNSSMGSRRTSFASDTDRRGSASSMGSRRTSIFSDQSDRRGSASSKSSRKGSDGSRIDDTDVSLADLSDTENYDMDDRRFPNLKYPTRRISYDVTRPYKEQVPPYRRSHSLAELQAEREREKLAAQAEGRPVTSSRATERRSTLSSLVFSSLAALDQTGNAVIPPYVKKKHKRQVIGLPDTPVALTEINLEDLIPRYAPPIKPTGTLKIQLLWSQEKTTLTVIIIEAQGLIIPGVPKDVEVNPYVKAFLVPGRAFKYRTKTLRNTRDPLFLEKFVIKDLPVGGGEENEDGALEFQVYSSHHVSRRHLVGVASIRLIDVDKLTSGQVELLVTPQTVYRMHQGDLRISGCYQPVAGKIVFNILEARNLPRVSILGAINPYVKVEMYVNGIREGKNKCKVRQNTQDPVWHHQVVFEVNRENPKLLGHVFVFHVLHKDMMTGVHKIGQVDLGWYSHGEQLEHWYEIMEHPHRSTDNWHPIIKTGKITS</sequence>
<organism evidence="4 5">
    <name type="scientific">Biomphalaria glabrata</name>
    <name type="common">Bloodfluke planorb</name>
    <name type="synonym">Freshwater snail</name>
    <dbReference type="NCBI Taxonomy" id="6526"/>
    <lineage>
        <taxon>Eukaryota</taxon>
        <taxon>Metazoa</taxon>
        <taxon>Spiralia</taxon>
        <taxon>Lophotrochozoa</taxon>
        <taxon>Mollusca</taxon>
        <taxon>Gastropoda</taxon>
        <taxon>Heterobranchia</taxon>
        <taxon>Euthyneura</taxon>
        <taxon>Panpulmonata</taxon>
        <taxon>Hygrophila</taxon>
        <taxon>Lymnaeoidea</taxon>
        <taxon>Planorbidae</taxon>
        <taxon>Biomphalaria</taxon>
    </lineage>
</organism>
<dbReference type="OrthoDB" id="270970at2759"/>
<feature type="region of interest" description="Disordered" evidence="1">
    <location>
        <begin position="122"/>
        <end position="204"/>
    </location>
</feature>
<dbReference type="Gene3D" id="2.60.40.150">
    <property type="entry name" value="C2 domain"/>
    <property type="match status" value="2"/>
</dbReference>
<dbReference type="GO" id="GO:0005886">
    <property type="term" value="C:plasma membrane"/>
    <property type="evidence" value="ECO:0007669"/>
    <property type="project" value="TreeGrafter"/>
</dbReference>
<dbReference type="PANTHER" id="PTHR10024:SF374">
    <property type="entry name" value="C2 DOMAIN-CONTAINING PROTEIN"/>
    <property type="match status" value="1"/>
</dbReference>
<dbReference type="RefSeq" id="XP_055878635.1">
    <property type="nucleotide sequence ID" value="XM_056022660.1"/>
</dbReference>
<dbReference type="CDD" id="cd00276">
    <property type="entry name" value="C2B_Synaptotagmin"/>
    <property type="match status" value="1"/>
</dbReference>
<feature type="compositionally biased region" description="Low complexity" evidence="1">
    <location>
        <begin position="142"/>
        <end position="152"/>
    </location>
</feature>
<dbReference type="InterPro" id="IPR000008">
    <property type="entry name" value="C2_dom"/>
</dbReference>
<dbReference type="SMART" id="SM00239">
    <property type="entry name" value="C2"/>
    <property type="match status" value="2"/>
</dbReference>
<dbReference type="Pfam" id="PF00168">
    <property type="entry name" value="C2"/>
    <property type="match status" value="2"/>
</dbReference>
<keyword evidence="2" id="KW-0812">Transmembrane</keyword>
<feature type="compositionally biased region" description="Low complexity" evidence="1">
    <location>
        <begin position="162"/>
        <end position="172"/>
    </location>
</feature>
<evidence type="ECO:0000313" key="5">
    <source>
        <dbReference type="RefSeq" id="XP_055878635.1"/>
    </source>
</evidence>
<accession>A0A9W2ZUJ3</accession>
<protein>
    <submittedName>
        <fullName evidence="5">Uncharacterized protein LOC106059661</fullName>
    </submittedName>
</protein>
<dbReference type="PROSITE" id="PS50004">
    <property type="entry name" value="C2"/>
    <property type="match status" value="2"/>
</dbReference>
<feature type="compositionally biased region" description="Low complexity" evidence="1">
    <location>
        <begin position="122"/>
        <end position="135"/>
    </location>
</feature>
<gene>
    <name evidence="5" type="primary">LOC106059661</name>
</gene>
<dbReference type="OMA" id="QYSEDRT"/>
<dbReference type="InterPro" id="IPR035892">
    <property type="entry name" value="C2_domain_sf"/>
</dbReference>
<feature type="domain" description="C2" evidence="3">
    <location>
        <begin position="344"/>
        <end position="472"/>
    </location>
</feature>
<keyword evidence="2" id="KW-1133">Transmembrane helix</keyword>
<dbReference type="GO" id="GO:0070382">
    <property type="term" value="C:exocytic vesicle"/>
    <property type="evidence" value="ECO:0007669"/>
    <property type="project" value="TreeGrafter"/>
</dbReference>
<dbReference type="GO" id="GO:0017156">
    <property type="term" value="P:calcium-ion regulated exocytosis"/>
    <property type="evidence" value="ECO:0007669"/>
    <property type="project" value="TreeGrafter"/>
</dbReference>
<dbReference type="GO" id="GO:0005509">
    <property type="term" value="F:calcium ion binding"/>
    <property type="evidence" value="ECO:0007669"/>
    <property type="project" value="TreeGrafter"/>
</dbReference>
<keyword evidence="4" id="KW-1185">Reference proteome</keyword>
<feature type="transmembrane region" description="Helical" evidence="2">
    <location>
        <begin position="12"/>
        <end position="32"/>
    </location>
</feature>
<feature type="domain" description="C2" evidence="3">
    <location>
        <begin position="480"/>
        <end position="601"/>
    </location>
</feature>
<evidence type="ECO:0000259" key="3">
    <source>
        <dbReference type="PROSITE" id="PS50004"/>
    </source>
</evidence>
<dbReference type="GO" id="GO:0000149">
    <property type="term" value="F:SNARE binding"/>
    <property type="evidence" value="ECO:0007669"/>
    <property type="project" value="TreeGrafter"/>
</dbReference>
<keyword evidence="2" id="KW-0472">Membrane</keyword>
<evidence type="ECO:0000313" key="4">
    <source>
        <dbReference type="Proteomes" id="UP001165740"/>
    </source>
</evidence>
<proteinExistence type="predicted"/>
<evidence type="ECO:0000256" key="1">
    <source>
        <dbReference type="SAM" id="MobiDB-lite"/>
    </source>
</evidence>
<reference evidence="5" key="1">
    <citation type="submission" date="2025-08" db="UniProtKB">
        <authorList>
            <consortium name="RefSeq"/>
        </authorList>
    </citation>
    <scope>IDENTIFICATION</scope>
</reference>
<name>A0A9W2ZUJ3_BIOGL</name>
<dbReference type="GeneID" id="106059661"/>
<evidence type="ECO:0000256" key="2">
    <source>
        <dbReference type="SAM" id="Phobius"/>
    </source>
</evidence>
<dbReference type="GO" id="GO:0005544">
    <property type="term" value="F:calcium-dependent phospholipid binding"/>
    <property type="evidence" value="ECO:0007669"/>
    <property type="project" value="TreeGrafter"/>
</dbReference>
<dbReference type="GO" id="GO:0030276">
    <property type="term" value="F:clathrin binding"/>
    <property type="evidence" value="ECO:0007669"/>
    <property type="project" value="TreeGrafter"/>
</dbReference>
<dbReference type="GO" id="GO:0001786">
    <property type="term" value="F:phosphatidylserine binding"/>
    <property type="evidence" value="ECO:0007669"/>
    <property type="project" value="TreeGrafter"/>
</dbReference>
<dbReference type="Proteomes" id="UP001165740">
    <property type="component" value="Chromosome 3"/>
</dbReference>
<dbReference type="PANTHER" id="PTHR10024">
    <property type="entry name" value="SYNAPTOTAGMIN"/>
    <property type="match status" value="1"/>
</dbReference>